<protein>
    <submittedName>
        <fullName evidence="2">Tigger transposable element-derived protein 6</fullName>
    </submittedName>
</protein>
<dbReference type="InterPro" id="IPR004875">
    <property type="entry name" value="DDE_SF_endonuclease_dom"/>
</dbReference>
<dbReference type="EMBL" id="JYDO01000215">
    <property type="protein sequence ID" value="KRZ66996.1"/>
    <property type="molecule type" value="Genomic_DNA"/>
</dbReference>
<comment type="caution">
    <text evidence="2">The sequence shown here is derived from an EMBL/GenBank/DDBJ whole genome shotgun (WGS) entry which is preliminary data.</text>
</comment>
<organism evidence="2 3">
    <name type="scientific">Trichinella papuae</name>
    <dbReference type="NCBI Taxonomy" id="268474"/>
    <lineage>
        <taxon>Eukaryota</taxon>
        <taxon>Metazoa</taxon>
        <taxon>Ecdysozoa</taxon>
        <taxon>Nematoda</taxon>
        <taxon>Enoplea</taxon>
        <taxon>Dorylaimia</taxon>
        <taxon>Trichinellida</taxon>
        <taxon>Trichinellidae</taxon>
        <taxon>Trichinella</taxon>
    </lineage>
</organism>
<evidence type="ECO:0000313" key="3">
    <source>
        <dbReference type="Proteomes" id="UP000054843"/>
    </source>
</evidence>
<keyword evidence="3" id="KW-1185">Reference proteome</keyword>
<accession>A0A0V1M568</accession>
<feature type="domain" description="DDE-1" evidence="1">
    <location>
        <begin position="21"/>
        <end position="55"/>
    </location>
</feature>
<sequence>MIICGEERSVPFASANQWAKQILTILFCCNANGTEELRPLVIGKSLKPCCFKGAHHLNTTMWPTERDG</sequence>
<name>A0A0V1M568_9BILA</name>
<dbReference type="GO" id="GO:0003676">
    <property type="term" value="F:nucleic acid binding"/>
    <property type="evidence" value="ECO:0007669"/>
    <property type="project" value="InterPro"/>
</dbReference>
<dbReference type="Proteomes" id="UP000054843">
    <property type="component" value="Unassembled WGS sequence"/>
</dbReference>
<evidence type="ECO:0000259" key="1">
    <source>
        <dbReference type="Pfam" id="PF03184"/>
    </source>
</evidence>
<reference evidence="2 3" key="1">
    <citation type="submission" date="2015-01" db="EMBL/GenBank/DDBJ databases">
        <title>Evolution of Trichinella species and genotypes.</title>
        <authorList>
            <person name="Korhonen P.K."/>
            <person name="Edoardo P."/>
            <person name="Giuseppe L.R."/>
            <person name="Gasser R.B."/>
        </authorList>
    </citation>
    <scope>NUCLEOTIDE SEQUENCE [LARGE SCALE GENOMIC DNA]</scope>
    <source>
        <strain evidence="2">ISS1980</strain>
    </source>
</reference>
<dbReference type="Pfam" id="PF03184">
    <property type="entry name" value="DDE_1"/>
    <property type="match status" value="1"/>
</dbReference>
<dbReference type="AlphaFoldDB" id="A0A0V1M568"/>
<evidence type="ECO:0000313" key="2">
    <source>
        <dbReference type="EMBL" id="KRZ66996.1"/>
    </source>
</evidence>
<gene>
    <name evidence="2" type="primary">TIGD6</name>
    <name evidence="2" type="ORF">T10_7645</name>
</gene>
<proteinExistence type="predicted"/>